<dbReference type="GO" id="GO:0012505">
    <property type="term" value="C:endomembrane system"/>
    <property type="evidence" value="ECO:0007669"/>
    <property type="project" value="UniProtKB-SubCell"/>
</dbReference>
<name>K2H9L4_9RHOB</name>
<evidence type="ECO:0000256" key="4">
    <source>
        <dbReference type="ARBA" id="ARBA00023136"/>
    </source>
</evidence>
<keyword evidence="3 5" id="KW-1133">Transmembrane helix</keyword>
<dbReference type="EMBL" id="AMGO01000036">
    <property type="protein sequence ID" value="EKE44238.1"/>
    <property type="molecule type" value="Genomic_DNA"/>
</dbReference>
<keyword evidence="4 5" id="KW-0472">Membrane</keyword>
<dbReference type="Proteomes" id="UP000006765">
    <property type="component" value="Unassembled WGS sequence"/>
</dbReference>
<evidence type="ECO:0000256" key="2">
    <source>
        <dbReference type="ARBA" id="ARBA00022692"/>
    </source>
</evidence>
<dbReference type="PATRIC" id="fig|1231392.3.peg.1763"/>
<keyword evidence="8" id="KW-1185">Reference proteome</keyword>
<organism evidence="7 8">
    <name type="scientific">Oceaniovalibus guishaninsula JLT2003</name>
    <dbReference type="NCBI Taxonomy" id="1231392"/>
    <lineage>
        <taxon>Bacteria</taxon>
        <taxon>Pseudomonadati</taxon>
        <taxon>Pseudomonadota</taxon>
        <taxon>Alphaproteobacteria</taxon>
        <taxon>Rhodobacterales</taxon>
        <taxon>Roseobacteraceae</taxon>
        <taxon>Oceaniovalibus</taxon>
    </lineage>
</organism>
<dbReference type="Pfam" id="PF02656">
    <property type="entry name" value="DUF202"/>
    <property type="match status" value="1"/>
</dbReference>
<evidence type="ECO:0000313" key="8">
    <source>
        <dbReference type="Proteomes" id="UP000006765"/>
    </source>
</evidence>
<protein>
    <recommendedName>
        <fullName evidence="6">DUF202 domain-containing protein</fullName>
    </recommendedName>
</protein>
<evidence type="ECO:0000256" key="3">
    <source>
        <dbReference type="ARBA" id="ARBA00022989"/>
    </source>
</evidence>
<feature type="transmembrane region" description="Helical" evidence="5">
    <location>
        <begin position="100"/>
        <end position="120"/>
    </location>
</feature>
<comment type="subcellular location">
    <subcellularLocation>
        <location evidence="1">Endomembrane system</location>
        <topology evidence="1">Multi-pass membrane protein</topology>
    </subcellularLocation>
</comment>
<feature type="transmembrane region" description="Helical" evidence="5">
    <location>
        <begin position="55"/>
        <end position="74"/>
    </location>
</feature>
<dbReference type="eggNOG" id="COG2149">
    <property type="taxonomic scope" value="Bacteria"/>
</dbReference>
<evidence type="ECO:0000256" key="5">
    <source>
        <dbReference type="SAM" id="Phobius"/>
    </source>
</evidence>
<proteinExistence type="predicted"/>
<evidence type="ECO:0000259" key="6">
    <source>
        <dbReference type="Pfam" id="PF02656"/>
    </source>
</evidence>
<dbReference type="OrthoDB" id="582337at2"/>
<dbReference type="InterPro" id="IPR003807">
    <property type="entry name" value="DUF202"/>
</dbReference>
<sequence length="121" mass="13185">MAPPKQDMAEDRTDWAEDRTILANERTFAGWMRTGMAAVAVAIGLKAVFGDFTPTWMAKAVASLFLAAALYIFWSARQQAAATRDRMEARSAEPQSNSRMTAMAAILAFGTVAVGVILWLL</sequence>
<feature type="domain" description="DUF202" evidence="6">
    <location>
        <begin position="19"/>
        <end position="83"/>
    </location>
</feature>
<reference evidence="7 8" key="1">
    <citation type="journal article" date="2012" name="J. Bacteriol.">
        <title>Draft Genome Sequence of Oceaniovalibus guishaninsula JLT2003T.</title>
        <authorList>
            <person name="Tang K."/>
            <person name="Liu K."/>
            <person name="Jiao N."/>
        </authorList>
    </citation>
    <scope>NUCLEOTIDE SEQUENCE [LARGE SCALE GENOMIC DNA]</scope>
    <source>
        <strain evidence="7 8">JLT2003</strain>
    </source>
</reference>
<gene>
    <name evidence="7" type="ORF">OCGS_1754</name>
</gene>
<evidence type="ECO:0000313" key="7">
    <source>
        <dbReference type="EMBL" id="EKE44238.1"/>
    </source>
</evidence>
<comment type="caution">
    <text evidence="7">The sequence shown here is derived from an EMBL/GenBank/DDBJ whole genome shotgun (WGS) entry which is preliminary data.</text>
</comment>
<keyword evidence="2 5" id="KW-0812">Transmembrane</keyword>
<dbReference type="STRING" id="1231392.OCGS_1754"/>
<accession>K2H9L4</accession>
<dbReference type="AlphaFoldDB" id="K2H9L4"/>
<feature type="transmembrane region" description="Helical" evidence="5">
    <location>
        <begin position="28"/>
        <end position="49"/>
    </location>
</feature>
<evidence type="ECO:0000256" key="1">
    <source>
        <dbReference type="ARBA" id="ARBA00004127"/>
    </source>
</evidence>